<accession>A0E077</accession>
<dbReference type="InParanoid" id="A0E077"/>
<protein>
    <submittedName>
        <fullName evidence="1">Uncharacterized protein</fullName>
    </submittedName>
</protein>
<dbReference type="RefSeq" id="XP_001456091.1">
    <property type="nucleotide sequence ID" value="XM_001456054.1"/>
</dbReference>
<dbReference type="Proteomes" id="UP000000600">
    <property type="component" value="Unassembled WGS sequence"/>
</dbReference>
<sequence length="172" mass="20199">MSERSLSPSDYHEFKHAKSIMVIKTSFKKRRSIRCKVNQKFQLELELNRCNLSCECSNCGKPVGFQLKIHGELPLKETCYQKKKRVLKRFKAIGNAILFILIYKLEAIKKWKKKMHILRAARNLTIIRRPAVLQSVHLLPNLQPMKQPIKYFFLFERTKQLSISSISIQTLP</sequence>
<reference evidence="1 2" key="1">
    <citation type="journal article" date="2006" name="Nature">
        <title>Global trends of whole-genome duplications revealed by the ciliate Paramecium tetraurelia.</title>
        <authorList>
            <consortium name="Genoscope"/>
            <person name="Aury J.-M."/>
            <person name="Jaillon O."/>
            <person name="Duret L."/>
            <person name="Noel B."/>
            <person name="Jubin C."/>
            <person name="Porcel B.M."/>
            <person name="Segurens B."/>
            <person name="Daubin V."/>
            <person name="Anthouard V."/>
            <person name="Aiach N."/>
            <person name="Arnaiz O."/>
            <person name="Billaut A."/>
            <person name="Beisson J."/>
            <person name="Blanc I."/>
            <person name="Bouhouche K."/>
            <person name="Camara F."/>
            <person name="Duharcourt S."/>
            <person name="Guigo R."/>
            <person name="Gogendeau D."/>
            <person name="Katinka M."/>
            <person name="Keller A.-M."/>
            <person name="Kissmehl R."/>
            <person name="Klotz C."/>
            <person name="Koll F."/>
            <person name="Le Moue A."/>
            <person name="Lepere C."/>
            <person name="Malinsky S."/>
            <person name="Nowacki M."/>
            <person name="Nowak J.K."/>
            <person name="Plattner H."/>
            <person name="Poulain J."/>
            <person name="Ruiz F."/>
            <person name="Serrano V."/>
            <person name="Zagulski M."/>
            <person name="Dessen P."/>
            <person name="Betermier M."/>
            <person name="Weissenbach J."/>
            <person name="Scarpelli C."/>
            <person name="Schachter V."/>
            <person name="Sperling L."/>
            <person name="Meyer E."/>
            <person name="Cohen J."/>
            <person name="Wincker P."/>
        </authorList>
    </citation>
    <scope>NUCLEOTIDE SEQUENCE [LARGE SCALE GENOMIC DNA]</scope>
    <source>
        <strain evidence="1 2">Stock d4-2</strain>
    </source>
</reference>
<dbReference type="HOGENOM" id="CLU_1573684_0_0_1"/>
<organism evidence="1 2">
    <name type="scientific">Paramecium tetraurelia</name>
    <dbReference type="NCBI Taxonomy" id="5888"/>
    <lineage>
        <taxon>Eukaryota</taxon>
        <taxon>Sar</taxon>
        <taxon>Alveolata</taxon>
        <taxon>Ciliophora</taxon>
        <taxon>Intramacronucleata</taxon>
        <taxon>Oligohymenophorea</taxon>
        <taxon>Peniculida</taxon>
        <taxon>Parameciidae</taxon>
        <taxon>Paramecium</taxon>
    </lineage>
</organism>
<evidence type="ECO:0000313" key="1">
    <source>
        <dbReference type="EMBL" id="CAK88694.1"/>
    </source>
</evidence>
<dbReference type="OrthoDB" id="289053at2759"/>
<dbReference type="KEGG" id="ptm:GSPATT00021862001"/>
<dbReference type="EMBL" id="CT868651">
    <property type="protein sequence ID" value="CAK88694.1"/>
    <property type="molecule type" value="Genomic_DNA"/>
</dbReference>
<dbReference type="GeneID" id="5041876"/>
<name>A0E077_PARTE</name>
<evidence type="ECO:0000313" key="2">
    <source>
        <dbReference type="Proteomes" id="UP000000600"/>
    </source>
</evidence>
<gene>
    <name evidence="1" type="ORF">GSPATT00021862001</name>
</gene>
<proteinExistence type="predicted"/>
<dbReference type="AlphaFoldDB" id="A0E077"/>
<dbReference type="OMA" id="MVIKTSF"/>
<keyword evidence="2" id="KW-1185">Reference proteome</keyword>